<sequence length="294" mass="34405">MEVGQEEILPILNYLQRPTNSFSVEERYIVVSELLKAVQSSDLLETVLKFLFSNKMLTETSISRKIKADFANFSLPHNTAAFSVLSLYEYFFKMSAWLEDATKAKGGNATTASFPSLQIRADKNSFSHNLDEIREYFRRKMTIYAAHFDNEKSLPERERHLKKLIGFLAELAYEDNTTFYDRDLDYLRNKLASLTEDNDAVQKKSAVHIFYGIGEEVFDRIASQIEKSEANLSQIYRRMFEDKLIHCKAEKFRDWVNETFDLEIGKIRVKKSKPSELDQLYLTVYELSKRRKYL</sequence>
<dbReference type="EMBL" id="FMVF01000004">
    <property type="protein sequence ID" value="SCY27487.1"/>
    <property type="molecule type" value="Genomic_DNA"/>
</dbReference>
<reference evidence="1 2" key="1">
    <citation type="submission" date="2016-10" db="EMBL/GenBank/DDBJ databases">
        <authorList>
            <person name="de Groot N.N."/>
        </authorList>
    </citation>
    <scope>NUCLEOTIDE SEQUENCE [LARGE SCALE GENOMIC DNA]</scope>
    <source>
        <strain evidence="1 2">CGMCC 1.7031</strain>
    </source>
</reference>
<proteinExistence type="predicted"/>
<keyword evidence="2" id="KW-1185">Reference proteome</keyword>
<evidence type="ECO:0000313" key="1">
    <source>
        <dbReference type="EMBL" id="SCY27487.1"/>
    </source>
</evidence>
<dbReference type="STRING" id="490189.SAMN02927903_01090"/>
<dbReference type="Proteomes" id="UP000199354">
    <property type="component" value="Unassembled WGS sequence"/>
</dbReference>
<gene>
    <name evidence="1" type="ORF">SAMN02927903_01090</name>
</gene>
<protein>
    <submittedName>
        <fullName evidence="1">Uncharacterized protein</fullName>
    </submittedName>
</protein>
<organism evidence="1 2">
    <name type="scientific">Flavobacterium caeni</name>
    <dbReference type="NCBI Taxonomy" id="490189"/>
    <lineage>
        <taxon>Bacteria</taxon>
        <taxon>Pseudomonadati</taxon>
        <taxon>Bacteroidota</taxon>
        <taxon>Flavobacteriia</taxon>
        <taxon>Flavobacteriales</taxon>
        <taxon>Flavobacteriaceae</taxon>
        <taxon>Flavobacterium</taxon>
    </lineage>
</organism>
<evidence type="ECO:0000313" key="2">
    <source>
        <dbReference type="Proteomes" id="UP000199354"/>
    </source>
</evidence>
<accession>A0A1G5EKH0</accession>
<dbReference type="AlphaFoldDB" id="A0A1G5EKH0"/>
<name>A0A1G5EKH0_9FLAO</name>